<dbReference type="AlphaFoldDB" id="A0A939LW64"/>
<dbReference type="SUPFAM" id="SSF47413">
    <property type="entry name" value="lambda repressor-like DNA-binding domains"/>
    <property type="match status" value="1"/>
</dbReference>
<protein>
    <submittedName>
        <fullName evidence="1">Helix-turn-helix transcriptional regulator</fullName>
    </submittedName>
</protein>
<name>A0A939LW64_9MICO</name>
<dbReference type="EMBL" id="JAGDYL010000019">
    <property type="protein sequence ID" value="MBO1805879.1"/>
    <property type="molecule type" value="Genomic_DNA"/>
</dbReference>
<evidence type="ECO:0000313" key="2">
    <source>
        <dbReference type="Proteomes" id="UP000664398"/>
    </source>
</evidence>
<dbReference type="Proteomes" id="UP000664398">
    <property type="component" value="Unassembled WGS sequence"/>
</dbReference>
<organism evidence="1 2">
    <name type="scientific">Leucobacter ruminantium</name>
    <dbReference type="NCBI Taxonomy" id="1289170"/>
    <lineage>
        <taxon>Bacteria</taxon>
        <taxon>Bacillati</taxon>
        <taxon>Actinomycetota</taxon>
        <taxon>Actinomycetes</taxon>
        <taxon>Micrococcales</taxon>
        <taxon>Microbacteriaceae</taxon>
        <taxon>Leucobacter</taxon>
    </lineage>
</organism>
<reference evidence="1" key="1">
    <citation type="submission" date="2021-03" db="EMBL/GenBank/DDBJ databases">
        <title>Leucobacter chromiisoli sp. nov., isolated from chromium-containing soil of chemical plant.</title>
        <authorList>
            <person name="Xu Z."/>
        </authorList>
    </citation>
    <scope>NUCLEOTIDE SEQUENCE</scope>
    <source>
        <strain evidence="1">A2</strain>
    </source>
</reference>
<accession>A0A939LW64</accession>
<proteinExistence type="predicted"/>
<evidence type="ECO:0000313" key="1">
    <source>
        <dbReference type="EMBL" id="MBO1805879.1"/>
    </source>
</evidence>
<dbReference type="InterPro" id="IPR010982">
    <property type="entry name" value="Lambda_DNA-bd_dom_sf"/>
</dbReference>
<sequence length="89" mass="9598">MSATIRIKEGLLKRLRESRHIPTEEVQARMIGVDRVTLRRIDKGATPSAAFMAGVAEAFGLGLGEAFDVVEVPSLRAPQPAEQREAVGA</sequence>
<dbReference type="Gene3D" id="1.10.260.40">
    <property type="entry name" value="lambda repressor-like DNA-binding domains"/>
    <property type="match status" value="1"/>
</dbReference>
<keyword evidence="2" id="KW-1185">Reference proteome</keyword>
<gene>
    <name evidence="1" type="ORF">J4H91_11215</name>
</gene>
<comment type="caution">
    <text evidence="1">The sequence shown here is derived from an EMBL/GenBank/DDBJ whole genome shotgun (WGS) entry which is preliminary data.</text>
</comment>
<dbReference type="RefSeq" id="WP_208046349.1">
    <property type="nucleotide sequence ID" value="NZ_JAGDYL010000019.1"/>
</dbReference>
<dbReference type="GO" id="GO:0003677">
    <property type="term" value="F:DNA binding"/>
    <property type="evidence" value="ECO:0007669"/>
    <property type="project" value="InterPro"/>
</dbReference>